<comment type="caution">
    <text evidence="1">The sequence shown here is derived from an EMBL/GenBank/DDBJ whole genome shotgun (WGS) entry which is preliminary data.</text>
</comment>
<gene>
    <name evidence="1" type="ORF">M569_00259</name>
</gene>
<protein>
    <submittedName>
        <fullName evidence="1">Uncharacterized protein</fullName>
    </submittedName>
</protein>
<dbReference type="Proteomes" id="UP000015453">
    <property type="component" value="Unassembled WGS sequence"/>
</dbReference>
<evidence type="ECO:0000313" key="1">
    <source>
        <dbReference type="EMBL" id="EPS74493.1"/>
    </source>
</evidence>
<name>S8EES9_9LAMI</name>
<dbReference type="AlphaFoldDB" id="S8EES9"/>
<accession>S8EES9</accession>
<dbReference type="OrthoDB" id="1915846at2759"/>
<proteinExistence type="predicted"/>
<organism evidence="1 2">
    <name type="scientific">Genlisea aurea</name>
    <dbReference type="NCBI Taxonomy" id="192259"/>
    <lineage>
        <taxon>Eukaryota</taxon>
        <taxon>Viridiplantae</taxon>
        <taxon>Streptophyta</taxon>
        <taxon>Embryophyta</taxon>
        <taxon>Tracheophyta</taxon>
        <taxon>Spermatophyta</taxon>
        <taxon>Magnoliopsida</taxon>
        <taxon>eudicotyledons</taxon>
        <taxon>Gunneridae</taxon>
        <taxon>Pentapetalae</taxon>
        <taxon>asterids</taxon>
        <taxon>lamiids</taxon>
        <taxon>Lamiales</taxon>
        <taxon>Lentibulariaceae</taxon>
        <taxon>Genlisea</taxon>
    </lineage>
</organism>
<evidence type="ECO:0000313" key="2">
    <source>
        <dbReference type="Proteomes" id="UP000015453"/>
    </source>
</evidence>
<dbReference type="EMBL" id="AUSU01000057">
    <property type="protein sequence ID" value="EPS74493.1"/>
    <property type="molecule type" value="Genomic_DNA"/>
</dbReference>
<reference evidence="1 2" key="1">
    <citation type="journal article" date="2013" name="BMC Genomics">
        <title>The miniature genome of a carnivorous plant Genlisea aurea contains a low number of genes and short non-coding sequences.</title>
        <authorList>
            <person name="Leushkin E.V."/>
            <person name="Sutormin R.A."/>
            <person name="Nabieva E.R."/>
            <person name="Penin A.A."/>
            <person name="Kondrashov A.S."/>
            <person name="Logacheva M.D."/>
        </authorList>
    </citation>
    <scope>NUCLEOTIDE SEQUENCE [LARGE SCALE GENOMIC DNA]</scope>
</reference>
<sequence>MLLYSASADERAMADCFLHFQEIRCDPRNRENPDKDGWELHSAFWEEVGKKGVWGDGLSFTVSLESWGESSLQVERRVKNGNSGALETNGIHIETRIRKGRKNACGGKPVLDGYTDADMASDVDFRKSASRMCITFSREAVSWQSKLLKCLALSTKDTEYRANKEESEDLVAEMGEEKRFKNGILLKLLKKAAESVRVIQNLTL</sequence>
<keyword evidence="2" id="KW-1185">Reference proteome</keyword>